<dbReference type="AlphaFoldDB" id="C8P7A0"/>
<sequence length="49" mass="5860">MITSLLVLSCICATLVFQYHYYATQYQLERQLTDELVSQARRNLHQKIR</sequence>
<comment type="caution">
    <text evidence="1">The sequence shown here is derived from an EMBL/GenBank/DDBJ whole genome shotgun (WGS) entry which is preliminary data.</text>
</comment>
<dbReference type="EMBL" id="ACLL01000028">
    <property type="protein sequence ID" value="EEW53644.1"/>
    <property type="molecule type" value="Genomic_DNA"/>
</dbReference>
<dbReference type="HOGENOM" id="CLU_3136870_0_0_9"/>
<name>C8P7A0_9LACO</name>
<protein>
    <submittedName>
        <fullName evidence="1">Uncharacterized protein</fullName>
    </submittedName>
</protein>
<proteinExistence type="predicted"/>
<reference evidence="1 2" key="1">
    <citation type="submission" date="2009-09" db="EMBL/GenBank/DDBJ databases">
        <authorList>
            <person name="Qin X."/>
            <person name="Bachman B."/>
            <person name="Battles P."/>
            <person name="Bell A."/>
            <person name="Bess C."/>
            <person name="Bickham C."/>
            <person name="Chaboub L."/>
            <person name="Chen D."/>
            <person name="Coyle M."/>
            <person name="Deiros D.R."/>
            <person name="Dinh H."/>
            <person name="Forbes L."/>
            <person name="Fowler G."/>
            <person name="Francisco L."/>
            <person name="Fu Q."/>
            <person name="Gubbala S."/>
            <person name="Hale W."/>
            <person name="Han Y."/>
            <person name="Hemphill L."/>
            <person name="Highlander S.K."/>
            <person name="Hirani K."/>
            <person name="Hogues M."/>
            <person name="Jackson L."/>
            <person name="Jakkamsetti A."/>
            <person name="Javaid M."/>
            <person name="Jiang H."/>
            <person name="Korchina V."/>
            <person name="Kovar C."/>
            <person name="Lara F."/>
            <person name="Lee S."/>
            <person name="Mata R."/>
            <person name="Mathew T."/>
            <person name="Moen C."/>
            <person name="Morales K."/>
            <person name="Munidasa M."/>
            <person name="Nazareth L."/>
            <person name="Ngo R."/>
            <person name="Nguyen L."/>
            <person name="Okwuonu G."/>
            <person name="Ongeri F."/>
            <person name="Patil S."/>
            <person name="Petrosino J."/>
            <person name="Pham C."/>
            <person name="Pham P."/>
            <person name="Pu L.-L."/>
            <person name="Puazo M."/>
            <person name="Raj R."/>
            <person name="Reid J."/>
            <person name="Rouhana J."/>
            <person name="Saada N."/>
            <person name="Shang Y."/>
            <person name="Simmons D."/>
            <person name="Thornton R."/>
            <person name="Warren J."/>
            <person name="Weissenberger G."/>
            <person name="Zhang J."/>
            <person name="Zhang L."/>
            <person name="Zhou C."/>
            <person name="Zhu D."/>
            <person name="Muzny D."/>
            <person name="Worley K."/>
            <person name="Gibbs R."/>
        </authorList>
    </citation>
    <scope>NUCLEOTIDE SEQUENCE [LARGE SCALE GENOMIC DNA]</scope>
    <source>
        <strain evidence="1 2">DSM 16041</strain>
    </source>
</reference>
<dbReference type="Proteomes" id="UP000003675">
    <property type="component" value="Unassembled WGS sequence"/>
</dbReference>
<dbReference type="STRING" id="525309.HMPREF0494_1194"/>
<evidence type="ECO:0000313" key="2">
    <source>
        <dbReference type="Proteomes" id="UP000003675"/>
    </source>
</evidence>
<organism evidence="1 2">
    <name type="scientific">Limosilactobacillus antri DSM 16041</name>
    <dbReference type="NCBI Taxonomy" id="525309"/>
    <lineage>
        <taxon>Bacteria</taxon>
        <taxon>Bacillati</taxon>
        <taxon>Bacillota</taxon>
        <taxon>Bacilli</taxon>
        <taxon>Lactobacillales</taxon>
        <taxon>Lactobacillaceae</taxon>
        <taxon>Limosilactobacillus</taxon>
    </lineage>
</organism>
<gene>
    <name evidence="1" type="ORF">HMPREF0494_1194</name>
</gene>
<accession>C8P7A0</accession>
<evidence type="ECO:0000313" key="1">
    <source>
        <dbReference type="EMBL" id="EEW53644.1"/>
    </source>
</evidence>